<evidence type="ECO:0000256" key="5">
    <source>
        <dbReference type="ARBA" id="ARBA00023136"/>
    </source>
</evidence>
<comment type="similarity">
    <text evidence="2">Belongs to the TAPT1 family.</text>
</comment>
<gene>
    <name evidence="8" type="ORF">B0A50_04998</name>
</gene>
<evidence type="ECO:0000313" key="9">
    <source>
        <dbReference type="Proteomes" id="UP000308549"/>
    </source>
</evidence>
<feature type="region of interest" description="Disordered" evidence="6">
    <location>
        <begin position="1"/>
        <end position="98"/>
    </location>
</feature>
<feature type="compositionally biased region" description="Acidic residues" evidence="6">
    <location>
        <begin position="1"/>
        <end position="10"/>
    </location>
</feature>
<feature type="transmembrane region" description="Helical" evidence="7">
    <location>
        <begin position="521"/>
        <end position="543"/>
    </location>
</feature>
<feature type="transmembrane region" description="Helical" evidence="7">
    <location>
        <begin position="308"/>
        <end position="329"/>
    </location>
</feature>
<comment type="caution">
    <text evidence="8">The sequence shown here is derived from an EMBL/GenBank/DDBJ whole genome shotgun (WGS) entry which is preliminary data.</text>
</comment>
<evidence type="ECO:0000256" key="1">
    <source>
        <dbReference type="ARBA" id="ARBA00004141"/>
    </source>
</evidence>
<comment type="subcellular location">
    <subcellularLocation>
        <location evidence="1">Membrane</location>
        <topology evidence="1">Multi-pass membrane protein</topology>
    </subcellularLocation>
</comment>
<evidence type="ECO:0000256" key="7">
    <source>
        <dbReference type="SAM" id="Phobius"/>
    </source>
</evidence>
<evidence type="ECO:0000313" key="8">
    <source>
        <dbReference type="EMBL" id="TKA27386.1"/>
    </source>
</evidence>
<name>A0A4U0TZB7_9PEZI</name>
<dbReference type="EMBL" id="NAJL01000023">
    <property type="protein sequence ID" value="TKA27386.1"/>
    <property type="molecule type" value="Genomic_DNA"/>
</dbReference>
<reference evidence="8 9" key="1">
    <citation type="submission" date="2017-03" db="EMBL/GenBank/DDBJ databases">
        <title>Genomes of endolithic fungi from Antarctica.</title>
        <authorList>
            <person name="Coleine C."/>
            <person name="Masonjones S."/>
            <person name="Stajich J.E."/>
        </authorList>
    </citation>
    <scope>NUCLEOTIDE SEQUENCE [LARGE SCALE GENOMIC DNA]</scope>
    <source>
        <strain evidence="8 9">CCFEE 6315</strain>
    </source>
</reference>
<organism evidence="8 9">
    <name type="scientific">Salinomyces thailandicus</name>
    <dbReference type="NCBI Taxonomy" id="706561"/>
    <lineage>
        <taxon>Eukaryota</taxon>
        <taxon>Fungi</taxon>
        <taxon>Dikarya</taxon>
        <taxon>Ascomycota</taxon>
        <taxon>Pezizomycotina</taxon>
        <taxon>Dothideomycetes</taxon>
        <taxon>Dothideomycetidae</taxon>
        <taxon>Mycosphaerellales</taxon>
        <taxon>Teratosphaeriaceae</taxon>
        <taxon>Salinomyces</taxon>
    </lineage>
</organism>
<dbReference type="PANTHER" id="PTHR13317">
    <property type="entry name" value="TRANSMEMBRANE ANTERIOR POSTERIOR TRANSFORMATION PROTEIN 1 HOMOLOG"/>
    <property type="match status" value="1"/>
</dbReference>
<dbReference type="GO" id="GO:0005789">
    <property type="term" value="C:endoplasmic reticulum membrane"/>
    <property type="evidence" value="ECO:0007669"/>
    <property type="project" value="TreeGrafter"/>
</dbReference>
<evidence type="ECO:0000256" key="4">
    <source>
        <dbReference type="ARBA" id="ARBA00022989"/>
    </source>
</evidence>
<feature type="transmembrane region" description="Helical" evidence="7">
    <location>
        <begin position="718"/>
        <end position="740"/>
    </location>
</feature>
<proteinExistence type="inferred from homology"/>
<dbReference type="Proteomes" id="UP000308549">
    <property type="component" value="Unassembled WGS sequence"/>
</dbReference>
<accession>A0A4U0TZB7</accession>
<keyword evidence="3 7" id="KW-0812">Transmembrane</keyword>
<evidence type="ECO:0000256" key="3">
    <source>
        <dbReference type="ARBA" id="ARBA00022692"/>
    </source>
</evidence>
<evidence type="ECO:0000256" key="2">
    <source>
        <dbReference type="ARBA" id="ARBA00008803"/>
    </source>
</evidence>
<feature type="compositionally biased region" description="Polar residues" evidence="6">
    <location>
        <begin position="373"/>
        <end position="389"/>
    </location>
</feature>
<protein>
    <submittedName>
        <fullName evidence="8">Uncharacterized protein</fullName>
    </submittedName>
</protein>
<sequence>MKENATSDDDDQHRAALAVNGQLITPGLSPISEHGEGGIHGVADHDGGDRDEGVRRVEESQEVKSGRPNIPSGVVGDGQQAGRRRSSTGPSTPWLPDGEAQKMLKLSPKQIQDLITSPDSLPIRPATPLDEVPHLLSGLGTHGSAAGYGETGNTAIGERIVESIVQQSKVPDLPSIKETPGAAAAHIRPSKATRSASSPLLHRKHSSTKSGKAKPDLTPIRTGPTEPLASPAIKPSPKFDSHPSPMPVGIPMPPLSLPTYLQLELSSHRPSALYIHRSATSDFPYESSAVKLERLWNFFSLPWYLEQILWFGAIACLDAWLYMFTILPLRFFKAVGILMQWWAHIAVKEVCDVWSYVYRGSGRLVKRKRRESTASSHRQPYPTDEQSPNAAAVDGSGGQLPRSPKDALEPLLSKRHRKTSAGFRQRRSRSNPSLLLPNHKADILQGLLIIATCAVLMRFDASRMYHFVRGQSAIKLYVIYNVLEVFDRLFSAIGQDILECLFSKETLERDEHGRSKVVQPLYMFLGALVYNVLHATALFLQVVTLNVAVNSYSNALLTLLMSNQFVEIKGTVFKKFEKENLFQITCADVVERFQLWLMLLIIALRNIVEVGGLSISLNTAFTDTGTPTESFAANNTGIPFTSAFMISKAFTLVPKFCGEVMGPFLIVLGSEALVDWIKHCYITKFNNVKPKVYGRFLDVLAKDYYSHAFVDQNLTKRLGLPVIPLSCLFIRACIQTYHMFLATHVPLPMPSAGTAVSVEDEAASASPATKAALQQIDQVFRRAIGRSSFGAGAHSTSSFDWWSIDDVIALATMIIFFLALYLVLLACKLLLGMMILSYARGRYEGMKDRERMGANTDGRRAGGWGVVEISEDKRRWIYDDDPEGLRDVREKEDRGRRLNKGDRSDKLDGIDRYMMAAKRIW</sequence>
<feature type="compositionally biased region" description="Basic and acidic residues" evidence="6">
    <location>
        <begin position="33"/>
        <end position="65"/>
    </location>
</feature>
<keyword evidence="5 7" id="KW-0472">Membrane</keyword>
<feature type="region of interest" description="Disordered" evidence="6">
    <location>
        <begin position="369"/>
        <end position="404"/>
    </location>
</feature>
<keyword evidence="9" id="KW-1185">Reference proteome</keyword>
<evidence type="ECO:0000256" key="6">
    <source>
        <dbReference type="SAM" id="MobiDB-lite"/>
    </source>
</evidence>
<dbReference type="Pfam" id="PF05346">
    <property type="entry name" value="DUF747"/>
    <property type="match status" value="1"/>
</dbReference>
<dbReference type="PANTHER" id="PTHR13317:SF4">
    <property type="entry name" value="TRANSMEMBRANE ANTERIOR POSTERIOR TRANSFORMATION PROTEIN 1 HOMOLOG"/>
    <property type="match status" value="1"/>
</dbReference>
<dbReference type="OrthoDB" id="5376140at2759"/>
<feature type="transmembrane region" description="Helical" evidence="7">
    <location>
        <begin position="807"/>
        <end position="839"/>
    </location>
</feature>
<feature type="region of interest" description="Disordered" evidence="6">
    <location>
        <begin position="173"/>
        <end position="245"/>
    </location>
</feature>
<dbReference type="AlphaFoldDB" id="A0A4U0TZB7"/>
<keyword evidence="4 7" id="KW-1133">Transmembrane helix</keyword>
<dbReference type="InterPro" id="IPR008010">
    <property type="entry name" value="Tatp1"/>
</dbReference>